<proteinExistence type="predicted"/>
<comment type="caution">
    <text evidence="2">The sequence shown here is derived from an EMBL/GenBank/DDBJ whole genome shotgun (WGS) entry which is preliminary data.</text>
</comment>
<gene>
    <name evidence="2" type="ORF">BV898_05095</name>
</gene>
<feature type="transmembrane region" description="Helical" evidence="1">
    <location>
        <begin position="158"/>
        <end position="182"/>
    </location>
</feature>
<keyword evidence="1" id="KW-0472">Membrane</keyword>
<accession>A0A1W0X156</accession>
<organism evidence="2 3">
    <name type="scientific">Hypsibius exemplaris</name>
    <name type="common">Freshwater tardigrade</name>
    <dbReference type="NCBI Taxonomy" id="2072580"/>
    <lineage>
        <taxon>Eukaryota</taxon>
        <taxon>Metazoa</taxon>
        <taxon>Ecdysozoa</taxon>
        <taxon>Tardigrada</taxon>
        <taxon>Eutardigrada</taxon>
        <taxon>Parachela</taxon>
        <taxon>Hypsibioidea</taxon>
        <taxon>Hypsibiidae</taxon>
        <taxon>Hypsibius</taxon>
    </lineage>
</organism>
<reference evidence="3" key="1">
    <citation type="submission" date="2017-01" db="EMBL/GenBank/DDBJ databases">
        <title>Comparative genomics of anhydrobiosis in the tardigrade Hypsibius dujardini.</title>
        <authorList>
            <person name="Yoshida Y."/>
            <person name="Koutsovoulos G."/>
            <person name="Laetsch D."/>
            <person name="Stevens L."/>
            <person name="Kumar S."/>
            <person name="Horikawa D."/>
            <person name="Ishino K."/>
            <person name="Komine S."/>
            <person name="Tomita M."/>
            <person name="Blaxter M."/>
            <person name="Arakawa K."/>
        </authorList>
    </citation>
    <scope>NUCLEOTIDE SEQUENCE [LARGE SCALE GENOMIC DNA]</scope>
    <source>
        <strain evidence="3">Z151</strain>
    </source>
</reference>
<dbReference type="AlphaFoldDB" id="A0A1W0X156"/>
<evidence type="ECO:0000313" key="2">
    <source>
        <dbReference type="EMBL" id="OQV21022.1"/>
    </source>
</evidence>
<keyword evidence="1" id="KW-0812">Transmembrane</keyword>
<feature type="transmembrane region" description="Helical" evidence="1">
    <location>
        <begin position="55"/>
        <end position="76"/>
    </location>
</feature>
<evidence type="ECO:0000313" key="3">
    <source>
        <dbReference type="Proteomes" id="UP000192578"/>
    </source>
</evidence>
<keyword evidence="3" id="KW-1185">Reference proteome</keyword>
<feature type="transmembrane region" description="Helical" evidence="1">
    <location>
        <begin position="82"/>
        <end position="104"/>
    </location>
</feature>
<sequence>MSKPLFEVFSTCESTPLLVTERSRVLLSQKPVMRPFRGEDGEYLPFRYHSFKENLMVLGMMQFGVCLIVFCILAMIGNNLPVGFIMVSPVGLGGIISFTFSAVLKHSLAYSVIEENVRRIQKLNVIFMLVMVIMLVIPIQVLTVAFSLNPFSGAEKFFLSILSGFSMFLIFIPICSVWGTLLPYKYV</sequence>
<dbReference type="EMBL" id="MTYJ01000026">
    <property type="protein sequence ID" value="OQV21022.1"/>
    <property type="molecule type" value="Genomic_DNA"/>
</dbReference>
<evidence type="ECO:0000256" key="1">
    <source>
        <dbReference type="SAM" id="Phobius"/>
    </source>
</evidence>
<feature type="transmembrane region" description="Helical" evidence="1">
    <location>
        <begin position="125"/>
        <end position="146"/>
    </location>
</feature>
<dbReference type="Proteomes" id="UP000192578">
    <property type="component" value="Unassembled WGS sequence"/>
</dbReference>
<keyword evidence="1" id="KW-1133">Transmembrane helix</keyword>
<protein>
    <submittedName>
        <fullName evidence="2">Uncharacterized protein</fullName>
    </submittedName>
</protein>
<name>A0A1W0X156_HYPEX</name>